<keyword evidence="2 7" id="KW-0813">Transport</keyword>
<dbReference type="InterPro" id="IPR000515">
    <property type="entry name" value="MetI-like"/>
</dbReference>
<dbReference type="InterPro" id="IPR035906">
    <property type="entry name" value="MetI-like_sf"/>
</dbReference>
<dbReference type="Proteomes" id="UP000260649">
    <property type="component" value="Unassembled WGS sequence"/>
</dbReference>
<dbReference type="RefSeq" id="WP_117142248.1">
    <property type="nucleotide sequence ID" value="NZ_CAKXKJ010000016.1"/>
</dbReference>
<keyword evidence="3" id="KW-1003">Cell membrane</keyword>
<proteinExistence type="inferred from homology"/>
<feature type="transmembrane region" description="Helical" evidence="7">
    <location>
        <begin position="69"/>
        <end position="89"/>
    </location>
</feature>
<comment type="subcellular location">
    <subcellularLocation>
        <location evidence="1 7">Cell membrane</location>
        <topology evidence="1 7">Multi-pass membrane protein</topology>
    </subcellularLocation>
</comment>
<dbReference type="AlphaFoldDB" id="A0A3E2B3A7"/>
<dbReference type="PANTHER" id="PTHR30151:SF20">
    <property type="entry name" value="ABC TRANSPORTER PERMEASE PROTEIN HI_0355-RELATED"/>
    <property type="match status" value="1"/>
</dbReference>
<feature type="transmembrane region" description="Helical" evidence="7">
    <location>
        <begin position="221"/>
        <end position="245"/>
    </location>
</feature>
<evidence type="ECO:0000259" key="8">
    <source>
        <dbReference type="PROSITE" id="PS50928"/>
    </source>
</evidence>
<dbReference type="PANTHER" id="PTHR30151">
    <property type="entry name" value="ALKANE SULFONATE ABC TRANSPORTER-RELATED, MEMBRANE SUBUNIT"/>
    <property type="match status" value="1"/>
</dbReference>
<protein>
    <submittedName>
        <fullName evidence="9">ABC transporter permease</fullName>
    </submittedName>
</protein>
<dbReference type="Gene3D" id="1.10.3720.10">
    <property type="entry name" value="MetI-like"/>
    <property type="match status" value="1"/>
</dbReference>
<accession>A0A3E2B3A7</accession>
<dbReference type="GO" id="GO:0005886">
    <property type="term" value="C:plasma membrane"/>
    <property type="evidence" value="ECO:0007669"/>
    <property type="project" value="UniProtKB-SubCell"/>
</dbReference>
<evidence type="ECO:0000256" key="2">
    <source>
        <dbReference type="ARBA" id="ARBA00022448"/>
    </source>
</evidence>
<evidence type="ECO:0000256" key="6">
    <source>
        <dbReference type="ARBA" id="ARBA00023136"/>
    </source>
</evidence>
<dbReference type="SUPFAM" id="SSF161098">
    <property type="entry name" value="MetI-like"/>
    <property type="match status" value="1"/>
</dbReference>
<organism evidence="9 10">
    <name type="scientific">Evtepia gabavorous</name>
    <dbReference type="NCBI Taxonomy" id="2211183"/>
    <lineage>
        <taxon>Bacteria</taxon>
        <taxon>Bacillati</taxon>
        <taxon>Bacillota</taxon>
        <taxon>Clostridia</taxon>
        <taxon>Eubacteriales</taxon>
        <taxon>Evtepia</taxon>
    </lineage>
</organism>
<dbReference type="PROSITE" id="PS50928">
    <property type="entry name" value="ABC_TM1"/>
    <property type="match status" value="1"/>
</dbReference>
<comment type="caution">
    <text evidence="9">The sequence shown here is derived from an EMBL/GenBank/DDBJ whole genome shotgun (WGS) entry which is preliminary data.</text>
</comment>
<keyword evidence="10" id="KW-1185">Reference proteome</keyword>
<name>A0A3E2B3A7_9FIRM</name>
<evidence type="ECO:0000313" key="9">
    <source>
        <dbReference type="EMBL" id="RFT06510.1"/>
    </source>
</evidence>
<dbReference type="GeneID" id="97995451"/>
<evidence type="ECO:0000256" key="1">
    <source>
        <dbReference type="ARBA" id="ARBA00004651"/>
    </source>
</evidence>
<feature type="domain" description="ABC transmembrane type-1" evidence="8">
    <location>
        <begin position="58"/>
        <end position="242"/>
    </location>
</feature>
<keyword evidence="5 7" id="KW-1133">Transmembrane helix</keyword>
<dbReference type="Pfam" id="PF00528">
    <property type="entry name" value="BPD_transp_1"/>
    <property type="match status" value="1"/>
</dbReference>
<gene>
    <name evidence="9" type="ORF">DV520_06860</name>
</gene>
<dbReference type="GO" id="GO:0055085">
    <property type="term" value="P:transmembrane transport"/>
    <property type="evidence" value="ECO:0007669"/>
    <property type="project" value="InterPro"/>
</dbReference>
<sequence>MKRQKTLLSPGGWTALLLLLALGLWEATAAAGYVDPFFFSRPSLLWQEFWTMLHSGMLARHLSVTAQEAGLGLLLGGTLGTLAGLGLGLSPRVSRALMPLMTGLNGLPKLALGPLFIIWFGMGLSSKVLISALMVFFIFAFNLYTGVQSVDPALVGAVRLLGGTQGQILGKVIWPACLPWLLTSLRTGLGLSLSGAIVGEYLGSTRGMGWLLSAAGDVFNAQRVLCCVLILVILIILLDGVVRLLEARLLRWR</sequence>
<feature type="transmembrane region" description="Helical" evidence="7">
    <location>
        <begin position="110"/>
        <end position="141"/>
    </location>
</feature>
<evidence type="ECO:0000256" key="4">
    <source>
        <dbReference type="ARBA" id="ARBA00022692"/>
    </source>
</evidence>
<evidence type="ECO:0000256" key="3">
    <source>
        <dbReference type="ARBA" id="ARBA00022475"/>
    </source>
</evidence>
<dbReference type="EMBL" id="QQRQ01000009">
    <property type="protein sequence ID" value="RFT06510.1"/>
    <property type="molecule type" value="Genomic_DNA"/>
</dbReference>
<dbReference type="CDD" id="cd06261">
    <property type="entry name" value="TM_PBP2"/>
    <property type="match status" value="1"/>
</dbReference>
<comment type="similarity">
    <text evidence="7">Belongs to the binding-protein-dependent transport system permease family.</text>
</comment>
<keyword evidence="6 7" id="KW-0472">Membrane</keyword>
<keyword evidence="4 7" id="KW-0812">Transmembrane</keyword>
<evidence type="ECO:0000256" key="7">
    <source>
        <dbReference type="RuleBase" id="RU363032"/>
    </source>
</evidence>
<evidence type="ECO:0000256" key="5">
    <source>
        <dbReference type="ARBA" id="ARBA00022989"/>
    </source>
</evidence>
<reference evidence="9 10" key="1">
    <citation type="submission" date="2018-07" db="EMBL/GenBank/DDBJ databases">
        <title>GABA Modulating Bacteria of the Human Gut Microbiota.</title>
        <authorList>
            <person name="Strandwitz P."/>
            <person name="Kim K.H."/>
            <person name="Terekhova D."/>
            <person name="Liu J.K."/>
            <person name="Sharma A."/>
            <person name="Levering J."/>
            <person name="Mcdonald D."/>
            <person name="Dietrich D."/>
            <person name="Ramadhar T.R."/>
            <person name="Lekbua A."/>
            <person name="Mroue N."/>
            <person name="Liston C."/>
            <person name="Stewart E.J."/>
            <person name="Dubin M.J."/>
            <person name="Zengler K."/>
            <person name="Knight R."/>
            <person name="Gilbert J.A."/>
            <person name="Clardy J."/>
            <person name="Lewis K."/>
        </authorList>
    </citation>
    <scope>NUCLEOTIDE SEQUENCE [LARGE SCALE GENOMIC DNA]</scope>
    <source>
        <strain evidence="9 10">KLE1738</strain>
    </source>
</reference>
<dbReference type="OrthoDB" id="9804353at2"/>
<evidence type="ECO:0000313" key="10">
    <source>
        <dbReference type="Proteomes" id="UP000260649"/>
    </source>
</evidence>